<keyword evidence="2" id="KW-1185">Reference proteome</keyword>
<dbReference type="RefSeq" id="WP_273691408.1">
    <property type="nucleotide sequence ID" value="NZ_CP117411.1"/>
</dbReference>
<sequence>MPFLILTALAAGPAAARDALGVYGGWGAFSDAAAPRCYAIAEPRRAKVEGWRPFASVSTWPRRKIRGQLHIRLSRQRAGYAEVTAAIGERRFPLVAGAADAWAADPRGDAAIIAAMRSGEALRVVSHDTTGHRFADTYELRGAATAIDAAALACARLR</sequence>
<gene>
    <name evidence="1" type="ORF">PQ455_16450</name>
</gene>
<name>A0ABY7TUF6_9SPHN</name>
<proteinExistence type="predicted"/>
<dbReference type="EMBL" id="CP117411">
    <property type="protein sequence ID" value="WCT75489.1"/>
    <property type="molecule type" value="Genomic_DNA"/>
</dbReference>
<accession>A0ABY7TUF6</accession>
<reference evidence="1 2" key="1">
    <citation type="submission" date="2023-02" db="EMBL/GenBank/DDBJ databases">
        <title>Genome sequence of Sphingomonas naphthae.</title>
        <authorList>
            <person name="Kim S."/>
            <person name="Heo J."/>
            <person name="Kwon S.-W."/>
        </authorList>
    </citation>
    <scope>NUCLEOTIDE SEQUENCE [LARGE SCALE GENOMIC DNA]</scope>
    <source>
        <strain evidence="1 2">KACC 18716</strain>
    </source>
</reference>
<dbReference type="Proteomes" id="UP001220395">
    <property type="component" value="Chromosome"/>
</dbReference>
<protein>
    <submittedName>
        <fullName evidence="1">Uncharacterized protein</fullName>
    </submittedName>
</protein>
<evidence type="ECO:0000313" key="1">
    <source>
        <dbReference type="EMBL" id="WCT75489.1"/>
    </source>
</evidence>
<evidence type="ECO:0000313" key="2">
    <source>
        <dbReference type="Proteomes" id="UP001220395"/>
    </source>
</evidence>
<organism evidence="1 2">
    <name type="scientific">Sphingomonas naphthae</name>
    <dbReference type="NCBI Taxonomy" id="1813468"/>
    <lineage>
        <taxon>Bacteria</taxon>
        <taxon>Pseudomonadati</taxon>
        <taxon>Pseudomonadota</taxon>
        <taxon>Alphaproteobacteria</taxon>
        <taxon>Sphingomonadales</taxon>
        <taxon>Sphingomonadaceae</taxon>
        <taxon>Sphingomonas</taxon>
    </lineage>
</organism>